<organism evidence="1 2">
    <name type="scientific">Oidiodendron maius (strain Zn)</name>
    <dbReference type="NCBI Taxonomy" id="913774"/>
    <lineage>
        <taxon>Eukaryota</taxon>
        <taxon>Fungi</taxon>
        <taxon>Dikarya</taxon>
        <taxon>Ascomycota</taxon>
        <taxon>Pezizomycotina</taxon>
        <taxon>Leotiomycetes</taxon>
        <taxon>Leotiomycetes incertae sedis</taxon>
        <taxon>Myxotrichaceae</taxon>
        <taxon>Oidiodendron</taxon>
    </lineage>
</organism>
<gene>
    <name evidence="1" type="ORF">OIDMADRAFT_42494</name>
</gene>
<dbReference type="Proteomes" id="UP000054321">
    <property type="component" value="Unassembled WGS sequence"/>
</dbReference>
<evidence type="ECO:0008006" key="3">
    <source>
        <dbReference type="Google" id="ProtNLM"/>
    </source>
</evidence>
<reference evidence="1 2" key="1">
    <citation type="submission" date="2014-04" db="EMBL/GenBank/DDBJ databases">
        <authorList>
            <consortium name="DOE Joint Genome Institute"/>
            <person name="Kuo A."/>
            <person name="Martino E."/>
            <person name="Perotto S."/>
            <person name="Kohler A."/>
            <person name="Nagy L.G."/>
            <person name="Floudas D."/>
            <person name="Copeland A."/>
            <person name="Barry K.W."/>
            <person name="Cichocki N."/>
            <person name="Veneault-Fourrey C."/>
            <person name="LaButti K."/>
            <person name="Lindquist E.A."/>
            <person name="Lipzen A."/>
            <person name="Lundell T."/>
            <person name="Morin E."/>
            <person name="Murat C."/>
            <person name="Sun H."/>
            <person name="Tunlid A."/>
            <person name="Henrissat B."/>
            <person name="Grigoriev I.V."/>
            <person name="Hibbett D.S."/>
            <person name="Martin F."/>
            <person name="Nordberg H.P."/>
            <person name="Cantor M.N."/>
            <person name="Hua S.X."/>
        </authorList>
    </citation>
    <scope>NUCLEOTIDE SEQUENCE [LARGE SCALE GENOMIC DNA]</scope>
    <source>
        <strain evidence="1 2">Zn</strain>
    </source>
</reference>
<dbReference type="InParanoid" id="A0A0C3GX91"/>
<dbReference type="OrthoDB" id="3004402at2759"/>
<evidence type="ECO:0000313" key="2">
    <source>
        <dbReference type="Proteomes" id="UP000054321"/>
    </source>
</evidence>
<sequence length="223" mass="25319">MDIAIGKCPEIAQRYAILPTNTSSFASDLINEDPILGLEFLKSIVDWSYTMRKKPQNTFSGLRDFLNYRSIDVADDMLWRCARFSSGARLSHAEEEAMRPFERLVMDHIVFTNDIYSFDKEKEDFLSKGATFLNTVHYLEQALSVRSETAKSIAFHLVSEVEIKLEQELIGLKESGLFNQEQVKYAHALIEMAAGNVFYSATSARYGRKSAIPFTALDDGNIY</sequence>
<protein>
    <recommendedName>
        <fullName evidence="3">Terpene synthase</fullName>
    </recommendedName>
</protein>
<evidence type="ECO:0000313" key="1">
    <source>
        <dbReference type="EMBL" id="KIN00671.1"/>
    </source>
</evidence>
<accession>A0A0C3GX91</accession>
<dbReference type="Gene3D" id="1.10.600.10">
    <property type="entry name" value="Farnesyl Diphosphate Synthase"/>
    <property type="match status" value="1"/>
</dbReference>
<name>A0A0C3GX91_OIDMZ</name>
<dbReference type="AlphaFoldDB" id="A0A0C3GX91"/>
<keyword evidence="2" id="KW-1185">Reference proteome</keyword>
<proteinExistence type="predicted"/>
<dbReference type="SUPFAM" id="SSF48576">
    <property type="entry name" value="Terpenoid synthases"/>
    <property type="match status" value="1"/>
</dbReference>
<reference evidence="2" key="2">
    <citation type="submission" date="2015-01" db="EMBL/GenBank/DDBJ databases">
        <title>Evolutionary Origins and Diversification of the Mycorrhizal Mutualists.</title>
        <authorList>
            <consortium name="DOE Joint Genome Institute"/>
            <consortium name="Mycorrhizal Genomics Consortium"/>
            <person name="Kohler A."/>
            <person name="Kuo A."/>
            <person name="Nagy L.G."/>
            <person name="Floudas D."/>
            <person name="Copeland A."/>
            <person name="Barry K.W."/>
            <person name="Cichocki N."/>
            <person name="Veneault-Fourrey C."/>
            <person name="LaButti K."/>
            <person name="Lindquist E.A."/>
            <person name="Lipzen A."/>
            <person name="Lundell T."/>
            <person name="Morin E."/>
            <person name="Murat C."/>
            <person name="Riley R."/>
            <person name="Ohm R."/>
            <person name="Sun H."/>
            <person name="Tunlid A."/>
            <person name="Henrissat B."/>
            <person name="Grigoriev I.V."/>
            <person name="Hibbett D.S."/>
            <person name="Martin F."/>
        </authorList>
    </citation>
    <scope>NUCLEOTIDE SEQUENCE [LARGE SCALE GENOMIC DNA]</scope>
    <source>
        <strain evidence="2">Zn</strain>
    </source>
</reference>
<dbReference type="HOGENOM" id="CLU_047266_0_0_1"/>
<dbReference type="InterPro" id="IPR008949">
    <property type="entry name" value="Isoprenoid_synthase_dom_sf"/>
</dbReference>
<dbReference type="EMBL" id="KN832877">
    <property type="protein sequence ID" value="KIN00671.1"/>
    <property type="molecule type" value="Genomic_DNA"/>
</dbReference>
<dbReference type="Pfam" id="PF19086">
    <property type="entry name" value="Terpene_syn_C_2"/>
    <property type="match status" value="1"/>
</dbReference>